<reference evidence="1" key="1">
    <citation type="submission" date="2021-06" db="EMBL/GenBank/DDBJ databases">
        <authorList>
            <person name="Kallberg Y."/>
            <person name="Tangrot J."/>
            <person name="Rosling A."/>
        </authorList>
    </citation>
    <scope>NUCLEOTIDE SEQUENCE</scope>
    <source>
        <strain evidence="1">MA461A</strain>
    </source>
</reference>
<gene>
    <name evidence="1" type="ORF">RPERSI_LOCUS35617</name>
</gene>
<accession>A0ACA9SWU0</accession>
<feature type="non-terminal residue" evidence="1">
    <location>
        <position position="1"/>
    </location>
</feature>
<evidence type="ECO:0000313" key="1">
    <source>
        <dbReference type="EMBL" id="CAG8849496.1"/>
    </source>
</evidence>
<dbReference type="Proteomes" id="UP000789920">
    <property type="component" value="Unassembled WGS sequence"/>
</dbReference>
<sequence length="112" mass="14001">DLYQNLQRYLERYLHTIRENSTQHMDENLLRYYTKHWEKYTTASSYVHHVFRYLNRHWVKREIDEGRKTVYDVYTLTLVSWRDYMFMHVERHVMAAVLKLIERQRNGESVET</sequence>
<comment type="caution">
    <text evidence="1">The sequence shown here is derived from an EMBL/GenBank/DDBJ whole genome shotgun (WGS) entry which is preliminary data.</text>
</comment>
<dbReference type="EMBL" id="CAJVQC010165832">
    <property type="protein sequence ID" value="CAG8849496.1"/>
    <property type="molecule type" value="Genomic_DNA"/>
</dbReference>
<name>A0ACA9SWU0_9GLOM</name>
<proteinExistence type="predicted"/>
<feature type="non-terminal residue" evidence="1">
    <location>
        <position position="112"/>
    </location>
</feature>
<evidence type="ECO:0000313" key="2">
    <source>
        <dbReference type="Proteomes" id="UP000789920"/>
    </source>
</evidence>
<keyword evidence="2" id="KW-1185">Reference proteome</keyword>
<organism evidence="1 2">
    <name type="scientific">Racocetra persica</name>
    <dbReference type="NCBI Taxonomy" id="160502"/>
    <lineage>
        <taxon>Eukaryota</taxon>
        <taxon>Fungi</taxon>
        <taxon>Fungi incertae sedis</taxon>
        <taxon>Mucoromycota</taxon>
        <taxon>Glomeromycotina</taxon>
        <taxon>Glomeromycetes</taxon>
        <taxon>Diversisporales</taxon>
        <taxon>Gigasporaceae</taxon>
        <taxon>Racocetra</taxon>
    </lineage>
</organism>
<protein>
    <submittedName>
        <fullName evidence="1">11766_t:CDS:1</fullName>
    </submittedName>
</protein>